<feature type="region of interest" description="Disordered" evidence="1">
    <location>
        <begin position="59"/>
        <end position="81"/>
    </location>
</feature>
<dbReference type="Proteomes" id="UP000499080">
    <property type="component" value="Unassembled WGS sequence"/>
</dbReference>
<keyword evidence="3" id="KW-1185">Reference proteome</keyword>
<sequence>MVYQHTRWDDTTPMATLKDQVTCEASLSNMSKTGKTNVIVSDNRVNFKNNLTERVQRAAKQGNTTSHHKLESSNKVWDPGNFQGTSTTGYLFDTTKINTGSEGSRKAHQQQDHDVGITGSFKVGTTGTMELM</sequence>
<proteinExistence type="predicted"/>
<evidence type="ECO:0000256" key="1">
    <source>
        <dbReference type="SAM" id="MobiDB-lite"/>
    </source>
</evidence>
<evidence type="ECO:0000313" key="3">
    <source>
        <dbReference type="Proteomes" id="UP000499080"/>
    </source>
</evidence>
<organism evidence="2 3">
    <name type="scientific">Araneus ventricosus</name>
    <name type="common">Orbweaver spider</name>
    <name type="synonym">Epeira ventricosa</name>
    <dbReference type="NCBI Taxonomy" id="182803"/>
    <lineage>
        <taxon>Eukaryota</taxon>
        <taxon>Metazoa</taxon>
        <taxon>Ecdysozoa</taxon>
        <taxon>Arthropoda</taxon>
        <taxon>Chelicerata</taxon>
        <taxon>Arachnida</taxon>
        <taxon>Araneae</taxon>
        <taxon>Araneomorphae</taxon>
        <taxon>Entelegynae</taxon>
        <taxon>Araneoidea</taxon>
        <taxon>Araneidae</taxon>
        <taxon>Araneus</taxon>
    </lineage>
</organism>
<comment type="caution">
    <text evidence="2">The sequence shown here is derived from an EMBL/GenBank/DDBJ whole genome shotgun (WGS) entry which is preliminary data.</text>
</comment>
<gene>
    <name evidence="2" type="ORF">AVEN_31074_1</name>
</gene>
<dbReference type="EMBL" id="BGPR01007553">
    <property type="protein sequence ID" value="GBN27767.1"/>
    <property type="molecule type" value="Genomic_DNA"/>
</dbReference>
<evidence type="ECO:0000313" key="2">
    <source>
        <dbReference type="EMBL" id="GBN27767.1"/>
    </source>
</evidence>
<reference evidence="2 3" key="1">
    <citation type="journal article" date="2019" name="Sci. Rep.">
        <title>Orb-weaving spider Araneus ventricosus genome elucidates the spidroin gene catalogue.</title>
        <authorList>
            <person name="Kono N."/>
            <person name="Nakamura H."/>
            <person name="Ohtoshi R."/>
            <person name="Moran D.A.P."/>
            <person name="Shinohara A."/>
            <person name="Yoshida Y."/>
            <person name="Fujiwara M."/>
            <person name="Mori M."/>
            <person name="Tomita M."/>
            <person name="Arakawa K."/>
        </authorList>
    </citation>
    <scope>NUCLEOTIDE SEQUENCE [LARGE SCALE GENOMIC DNA]</scope>
</reference>
<dbReference type="AlphaFoldDB" id="A0A4Y2MPI6"/>
<name>A0A4Y2MPI6_ARAVE</name>
<protein>
    <submittedName>
        <fullName evidence="2">Uncharacterized protein</fullName>
    </submittedName>
</protein>
<accession>A0A4Y2MPI6</accession>